<gene>
    <name evidence="3" type="ORF">CKO45_09255</name>
</gene>
<evidence type="ECO:0000259" key="2">
    <source>
        <dbReference type="Pfam" id="PF06568"/>
    </source>
</evidence>
<dbReference type="Proteomes" id="UP000697995">
    <property type="component" value="Unassembled WGS sequence"/>
</dbReference>
<dbReference type="EMBL" id="NRSG01000051">
    <property type="protein sequence ID" value="MBK1658418.1"/>
    <property type="molecule type" value="Genomic_DNA"/>
</dbReference>
<feature type="region of interest" description="Disordered" evidence="1">
    <location>
        <begin position="93"/>
        <end position="116"/>
    </location>
</feature>
<evidence type="ECO:0000313" key="4">
    <source>
        <dbReference type="Proteomes" id="UP000697995"/>
    </source>
</evidence>
<reference evidence="3 4" key="1">
    <citation type="journal article" date="2020" name="Microorganisms">
        <title>Osmotic Adaptation and Compatible Solute Biosynthesis of Phototrophic Bacteria as Revealed from Genome Analyses.</title>
        <authorList>
            <person name="Imhoff J.F."/>
            <person name="Rahn T."/>
            <person name="Kunzel S."/>
            <person name="Keller A."/>
            <person name="Neulinger S.C."/>
        </authorList>
    </citation>
    <scope>NUCLEOTIDE SEQUENCE [LARGE SCALE GENOMIC DNA]</scope>
    <source>
        <strain evidence="3 4">DSM 15382</strain>
    </source>
</reference>
<feature type="domain" description="YjiS-like" evidence="2">
    <location>
        <begin position="54"/>
        <end position="87"/>
    </location>
</feature>
<comment type="caution">
    <text evidence="3">The sequence shown here is derived from an EMBL/GenBank/DDBJ whole genome shotgun (WGS) entry which is preliminary data.</text>
</comment>
<dbReference type="Pfam" id="PF06568">
    <property type="entry name" value="YjiS-like"/>
    <property type="match status" value="1"/>
</dbReference>
<keyword evidence="4" id="KW-1185">Reference proteome</keyword>
<accession>A0ABS1CV80</accession>
<protein>
    <recommendedName>
        <fullName evidence="2">YjiS-like domain-containing protein</fullName>
    </recommendedName>
</protein>
<evidence type="ECO:0000256" key="1">
    <source>
        <dbReference type="SAM" id="MobiDB-lite"/>
    </source>
</evidence>
<dbReference type="InterPro" id="IPR009506">
    <property type="entry name" value="YjiS-like"/>
</dbReference>
<organism evidence="3 4">
    <name type="scientific">Paracraurococcus ruber</name>
    <dbReference type="NCBI Taxonomy" id="77675"/>
    <lineage>
        <taxon>Bacteria</taxon>
        <taxon>Pseudomonadati</taxon>
        <taxon>Pseudomonadota</taxon>
        <taxon>Alphaproteobacteria</taxon>
        <taxon>Acetobacterales</taxon>
        <taxon>Roseomonadaceae</taxon>
        <taxon>Paracraurococcus</taxon>
    </lineage>
</organism>
<proteinExistence type="predicted"/>
<evidence type="ECO:0000313" key="3">
    <source>
        <dbReference type="EMBL" id="MBK1658418.1"/>
    </source>
</evidence>
<name>A0ABS1CV80_9PROT</name>
<sequence>MDARLTRAEAAYLLPLPVSPALERARALRLEAAAAYQAGLTEGARQLLARLGDALFGWAARARARAELGALTDRELADIGLSRGEIERAVAVAKPAPAATSRPTRRPASVPMPRPA</sequence>
<dbReference type="RefSeq" id="WP_133218745.1">
    <property type="nucleotide sequence ID" value="NZ_NRSG01000051.1"/>
</dbReference>